<sequence length="114" mass="12455">MSSVRERLLYQDGQLTILVRAALGAPVVTLIGEVDATNSRALAAALASCHQGAHVDVDTGGLTFIDISGLRVLVMPTLPPSQRWIRLHNVTPSQQRLLRMMGWFYQPHADNLPA</sequence>
<dbReference type="AlphaFoldDB" id="A0A1G9T0Y6"/>
<organism evidence="2 3">
    <name type="scientific">Nonomuraea jiangxiensis</name>
    <dbReference type="NCBI Taxonomy" id="633440"/>
    <lineage>
        <taxon>Bacteria</taxon>
        <taxon>Bacillati</taxon>
        <taxon>Actinomycetota</taxon>
        <taxon>Actinomycetes</taxon>
        <taxon>Streptosporangiales</taxon>
        <taxon>Streptosporangiaceae</taxon>
        <taxon>Nonomuraea</taxon>
    </lineage>
</organism>
<name>A0A1G9T0Y6_9ACTN</name>
<accession>A0A1G9T0Y6</accession>
<dbReference type="Pfam" id="PF13466">
    <property type="entry name" value="STAS_2"/>
    <property type="match status" value="1"/>
</dbReference>
<dbReference type="CDD" id="cd07043">
    <property type="entry name" value="STAS_anti-anti-sigma_factors"/>
    <property type="match status" value="1"/>
</dbReference>
<keyword evidence="3" id="KW-1185">Reference proteome</keyword>
<dbReference type="STRING" id="633440.SAMN05421869_14324"/>
<reference evidence="2 3" key="1">
    <citation type="submission" date="2016-10" db="EMBL/GenBank/DDBJ databases">
        <authorList>
            <person name="de Groot N.N."/>
        </authorList>
    </citation>
    <scope>NUCLEOTIDE SEQUENCE [LARGE SCALE GENOMIC DNA]</scope>
    <source>
        <strain evidence="2 3">CGMCC 4.6533</strain>
    </source>
</reference>
<evidence type="ECO:0000259" key="1">
    <source>
        <dbReference type="PROSITE" id="PS50801"/>
    </source>
</evidence>
<dbReference type="EMBL" id="FNDJ01000043">
    <property type="protein sequence ID" value="SDM41369.1"/>
    <property type="molecule type" value="Genomic_DNA"/>
</dbReference>
<gene>
    <name evidence="2" type="ORF">SAMN05421869_14324</name>
</gene>
<evidence type="ECO:0000313" key="2">
    <source>
        <dbReference type="EMBL" id="SDM41369.1"/>
    </source>
</evidence>
<dbReference type="PROSITE" id="PS50801">
    <property type="entry name" value="STAS"/>
    <property type="match status" value="1"/>
</dbReference>
<feature type="domain" description="STAS" evidence="1">
    <location>
        <begin position="15"/>
        <end position="74"/>
    </location>
</feature>
<dbReference type="Proteomes" id="UP000199202">
    <property type="component" value="Unassembled WGS sequence"/>
</dbReference>
<protein>
    <submittedName>
        <fullName evidence="2">Anti-anti-sigma factor</fullName>
    </submittedName>
</protein>
<dbReference type="RefSeq" id="WP_090946693.1">
    <property type="nucleotide sequence ID" value="NZ_FNDJ01000043.1"/>
</dbReference>
<dbReference type="SUPFAM" id="SSF52091">
    <property type="entry name" value="SpoIIaa-like"/>
    <property type="match status" value="1"/>
</dbReference>
<evidence type="ECO:0000313" key="3">
    <source>
        <dbReference type="Proteomes" id="UP000199202"/>
    </source>
</evidence>
<dbReference type="InterPro" id="IPR036513">
    <property type="entry name" value="STAS_dom_sf"/>
</dbReference>
<dbReference type="InterPro" id="IPR058548">
    <property type="entry name" value="MlaB-like_STAS"/>
</dbReference>
<dbReference type="InterPro" id="IPR002645">
    <property type="entry name" value="STAS_dom"/>
</dbReference>
<dbReference type="Gene3D" id="3.30.750.24">
    <property type="entry name" value="STAS domain"/>
    <property type="match status" value="1"/>
</dbReference>
<proteinExistence type="predicted"/>
<dbReference type="OrthoDB" id="3543364at2"/>